<comment type="caution">
    <text evidence="1">The sequence shown here is derived from an EMBL/GenBank/DDBJ whole genome shotgun (WGS) entry which is preliminary data.</text>
</comment>
<dbReference type="Proteomes" id="UP000606786">
    <property type="component" value="Unassembled WGS sequence"/>
</dbReference>
<organism evidence="1 2">
    <name type="scientific">Ceratitis capitata</name>
    <name type="common">Mediterranean fruit fly</name>
    <name type="synonym">Tephritis capitata</name>
    <dbReference type="NCBI Taxonomy" id="7213"/>
    <lineage>
        <taxon>Eukaryota</taxon>
        <taxon>Metazoa</taxon>
        <taxon>Ecdysozoa</taxon>
        <taxon>Arthropoda</taxon>
        <taxon>Hexapoda</taxon>
        <taxon>Insecta</taxon>
        <taxon>Pterygota</taxon>
        <taxon>Neoptera</taxon>
        <taxon>Endopterygota</taxon>
        <taxon>Diptera</taxon>
        <taxon>Brachycera</taxon>
        <taxon>Muscomorpha</taxon>
        <taxon>Tephritoidea</taxon>
        <taxon>Tephritidae</taxon>
        <taxon>Ceratitis</taxon>
        <taxon>Ceratitis</taxon>
    </lineage>
</organism>
<accession>A0A811UIK0</accession>
<sequence>MEFNDSRLSCRSTMRANLNYSTYRRWRNARRVEGGGLQVQAKRYNSAWLSQISIEYFVSSYNFNGKTSARETAIKLFNCKEIWEQNKLIVNSFKSLSADCDRKHIPAYKTDVVRGTFAAAGNEDGGNNETQPEAYESGYYFSVHISNTYVAVYVYPRQAHN</sequence>
<dbReference type="EMBL" id="CAJHJT010000012">
    <property type="protein sequence ID" value="CAD6999032.1"/>
    <property type="molecule type" value="Genomic_DNA"/>
</dbReference>
<keyword evidence="2" id="KW-1185">Reference proteome</keyword>
<protein>
    <submittedName>
        <fullName evidence="1">(Mediterranean fruit fly) hypothetical protein</fullName>
    </submittedName>
</protein>
<gene>
    <name evidence="1" type="ORF">CCAP1982_LOCUS7579</name>
</gene>
<dbReference type="AlphaFoldDB" id="A0A811UIK0"/>
<reference evidence="1" key="1">
    <citation type="submission" date="2020-11" db="EMBL/GenBank/DDBJ databases">
        <authorList>
            <person name="Whitehead M."/>
        </authorList>
    </citation>
    <scope>NUCLEOTIDE SEQUENCE</scope>
    <source>
        <strain evidence="1">EGII</strain>
    </source>
</reference>
<evidence type="ECO:0000313" key="1">
    <source>
        <dbReference type="EMBL" id="CAD6999032.1"/>
    </source>
</evidence>
<name>A0A811UIK0_CERCA</name>
<proteinExistence type="predicted"/>
<evidence type="ECO:0000313" key="2">
    <source>
        <dbReference type="Proteomes" id="UP000606786"/>
    </source>
</evidence>